<accession>A6P156</accession>
<evidence type="ECO:0000313" key="3">
    <source>
        <dbReference type="Proteomes" id="UP000003639"/>
    </source>
</evidence>
<feature type="transmembrane region" description="Helical" evidence="1">
    <location>
        <begin position="9"/>
        <end position="28"/>
    </location>
</feature>
<organism evidence="2 3">
    <name type="scientific">Pseudoflavonifractor capillosus ATCC 29799</name>
    <dbReference type="NCBI Taxonomy" id="411467"/>
    <lineage>
        <taxon>Bacteria</taxon>
        <taxon>Bacillati</taxon>
        <taxon>Bacillota</taxon>
        <taxon>Clostridia</taxon>
        <taxon>Eubacteriales</taxon>
        <taxon>Oscillospiraceae</taxon>
        <taxon>Pseudoflavonifractor</taxon>
    </lineage>
</organism>
<reference evidence="2 3" key="2">
    <citation type="submission" date="2007-06" db="EMBL/GenBank/DDBJ databases">
        <title>Draft genome sequence of Pseudoflavonifractor capillosus ATCC 29799.</title>
        <authorList>
            <person name="Sudarsanam P."/>
            <person name="Ley R."/>
            <person name="Guruge J."/>
            <person name="Turnbaugh P.J."/>
            <person name="Mahowald M."/>
            <person name="Liep D."/>
            <person name="Gordon J."/>
        </authorList>
    </citation>
    <scope>NUCLEOTIDE SEQUENCE [LARGE SCALE GENOMIC DNA]</scope>
    <source>
        <strain evidence="2 3">ATCC 29799</strain>
    </source>
</reference>
<dbReference type="Proteomes" id="UP000003639">
    <property type="component" value="Unassembled WGS sequence"/>
</dbReference>
<dbReference type="AlphaFoldDB" id="A6P156"/>
<keyword evidence="1" id="KW-0812">Transmembrane</keyword>
<feature type="transmembrane region" description="Helical" evidence="1">
    <location>
        <begin position="104"/>
        <end position="127"/>
    </location>
</feature>
<evidence type="ECO:0000313" key="2">
    <source>
        <dbReference type="EMBL" id="EDM97748.1"/>
    </source>
</evidence>
<keyword evidence="1" id="KW-1133">Transmembrane helix</keyword>
<sequence length="350" mass="39423">MRDQNEEGYLAFLLDTVMMTGVFFFAFWRMGPCRLISPFTGEQLPLDVSVRVLLILVAAAEVVCYLATSGRQRRFLTAVVNAALPFAIYSFCCVRPYWGWKWLAVLIVLGVLLVGLALSTTLTPAPSHWDWGELVRSRLRFFFSRGRLAVLVCFLGALATVMSNALFGIPVLTADTVEPAATSTVEVDENKLVCLNEDLWAQLDEQERLDVLGVVALNESVYLGTPDMPPIQGAYLGGYTVGQYDWEKGTITIDLQLLGQASAVDCVSTVLHEMYHHYQRCLVDCYATMESEYRTLRAFRQVPEYMEESQNYQSEGMDYYTQSLEEDARDHAACRSGYYFEWAQSLAGEE</sequence>
<reference evidence="2 3" key="1">
    <citation type="submission" date="2007-04" db="EMBL/GenBank/DDBJ databases">
        <authorList>
            <person name="Fulton L."/>
            <person name="Clifton S."/>
            <person name="Fulton B."/>
            <person name="Xu J."/>
            <person name="Minx P."/>
            <person name="Pepin K.H."/>
            <person name="Johnson M."/>
            <person name="Thiruvilangam P."/>
            <person name="Bhonagiri V."/>
            <person name="Nash W.E."/>
            <person name="Mardis E.R."/>
            <person name="Wilson R.K."/>
        </authorList>
    </citation>
    <scope>NUCLEOTIDE SEQUENCE [LARGE SCALE GENOMIC DNA]</scope>
    <source>
        <strain evidence="2 3">ATCC 29799</strain>
    </source>
</reference>
<keyword evidence="1" id="KW-0472">Membrane</keyword>
<dbReference type="eggNOG" id="ENOG502ZVMA">
    <property type="taxonomic scope" value="Bacteria"/>
</dbReference>
<dbReference type="OrthoDB" id="2044999at2"/>
<gene>
    <name evidence="2" type="ORF">BACCAP_04223</name>
</gene>
<feature type="transmembrane region" description="Helical" evidence="1">
    <location>
        <begin position="148"/>
        <end position="169"/>
    </location>
</feature>
<proteinExistence type="predicted"/>
<name>A6P156_9FIRM</name>
<feature type="transmembrane region" description="Helical" evidence="1">
    <location>
        <begin position="48"/>
        <end position="68"/>
    </location>
</feature>
<comment type="caution">
    <text evidence="2">The sequence shown here is derived from an EMBL/GenBank/DDBJ whole genome shotgun (WGS) entry which is preliminary data.</text>
</comment>
<dbReference type="STRING" id="411467.BACCAP_04223"/>
<feature type="transmembrane region" description="Helical" evidence="1">
    <location>
        <begin position="75"/>
        <end position="98"/>
    </location>
</feature>
<keyword evidence="3" id="KW-1185">Reference proteome</keyword>
<dbReference type="EMBL" id="AAXG02000047">
    <property type="protein sequence ID" value="EDM97748.1"/>
    <property type="molecule type" value="Genomic_DNA"/>
</dbReference>
<dbReference type="RefSeq" id="WP_006574699.1">
    <property type="nucleotide sequence ID" value="NZ_AAXG02000047.1"/>
</dbReference>
<protein>
    <submittedName>
        <fullName evidence="2">Uncharacterized protein</fullName>
    </submittedName>
</protein>
<evidence type="ECO:0000256" key="1">
    <source>
        <dbReference type="SAM" id="Phobius"/>
    </source>
</evidence>